<evidence type="ECO:0000256" key="1">
    <source>
        <dbReference type="SAM" id="MobiDB-lite"/>
    </source>
</evidence>
<dbReference type="AlphaFoldDB" id="A0A317WVF9"/>
<dbReference type="InterPro" id="IPR007396">
    <property type="entry name" value="TR_PAI2-type"/>
</dbReference>
<dbReference type="Pfam" id="PF04299">
    <property type="entry name" value="FMN_bind_2"/>
    <property type="match status" value="1"/>
</dbReference>
<feature type="compositionally biased region" description="Basic and acidic residues" evidence="1">
    <location>
        <begin position="225"/>
        <end position="234"/>
    </location>
</feature>
<dbReference type="SUPFAM" id="SSF50475">
    <property type="entry name" value="FMN-binding split barrel"/>
    <property type="match status" value="1"/>
</dbReference>
<name>A0A317WVF9_9EURO</name>
<protein>
    <submittedName>
        <fullName evidence="2">Negative transcriptional regulator</fullName>
    </submittedName>
</protein>
<dbReference type="PANTHER" id="PTHR35802">
    <property type="entry name" value="PROTEASE SYNTHASE AND SPORULATION PROTEIN PAI 2"/>
    <property type="match status" value="1"/>
</dbReference>
<proteinExistence type="predicted"/>
<feature type="region of interest" description="Disordered" evidence="1">
    <location>
        <begin position="225"/>
        <end position="248"/>
    </location>
</feature>
<feature type="compositionally biased region" description="Low complexity" evidence="1">
    <location>
        <begin position="57"/>
        <end position="67"/>
    </location>
</feature>
<dbReference type="OrthoDB" id="2101473at2759"/>
<gene>
    <name evidence="2" type="ORF">BO94DRAFT_533851</name>
</gene>
<dbReference type="InterPro" id="IPR012349">
    <property type="entry name" value="Split_barrel_FMN-bd"/>
</dbReference>
<feature type="region of interest" description="Disordered" evidence="1">
    <location>
        <begin position="54"/>
        <end position="73"/>
    </location>
</feature>
<dbReference type="EMBL" id="MSFK01000010">
    <property type="protein sequence ID" value="PWY90346.1"/>
    <property type="molecule type" value="Genomic_DNA"/>
</dbReference>
<keyword evidence="3" id="KW-1185">Reference proteome</keyword>
<dbReference type="PANTHER" id="PTHR35802:SF1">
    <property type="entry name" value="PROTEASE SYNTHASE AND SPORULATION PROTEIN PAI 2"/>
    <property type="match status" value="1"/>
</dbReference>
<dbReference type="Gene3D" id="2.30.110.10">
    <property type="entry name" value="Electron Transport, Fmn-binding Protein, Chain A"/>
    <property type="match status" value="1"/>
</dbReference>
<dbReference type="GeneID" id="37113550"/>
<accession>A0A317WVF9</accession>
<evidence type="ECO:0000313" key="2">
    <source>
        <dbReference type="EMBL" id="PWY90346.1"/>
    </source>
</evidence>
<sequence length="248" mass="27473">MHIPARHAETDPTVLRQFIRDNPLGILTTATPDTPHPLLQVSHIPWVLGFEDEQEENANSSTTANSTKSPRLGRLRGHMTRQDPQAEALLFNLPCSSPAYLEQEVLIMFNGPAHHYITPKFYTQTKPATGKVVPTWNYSAVQVYGRARIYHDTQSENVARFLSTQLDDLGRLEGMGILDYGATLGSLAPWQGSDAPEEYIELFTKSLIGIEVEITSLSGRFKWSQDKPPGDRDGMIAGLQNLGSESGL</sequence>
<reference evidence="2 3" key="1">
    <citation type="submission" date="2016-12" db="EMBL/GenBank/DDBJ databases">
        <title>The genomes of Aspergillus section Nigri reveals drivers in fungal speciation.</title>
        <authorList>
            <consortium name="DOE Joint Genome Institute"/>
            <person name="Vesth T.C."/>
            <person name="Nybo J."/>
            <person name="Theobald S."/>
            <person name="Brandl J."/>
            <person name="Frisvad J.C."/>
            <person name="Nielsen K.F."/>
            <person name="Lyhne E.K."/>
            <person name="Kogle M.E."/>
            <person name="Kuo A."/>
            <person name="Riley R."/>
            <person name="Clum A."/>
            <person name="Nolan M."/>
            <person name="Lipzen A."/>
            <person name="Salamov A."/>
            <person name="Henrissat B."/>
            <person name="Wiebenga A."/>
            <person name="De Vries R.P."/>
            <person name="Grigoriev I.V."/>
            <person name="Mortensen U.H."/>
            <person name="Andersen M.R."/>
            <person name="Baker S.E."/>
        </authorList>
    </citation>
    <scope>NUCLEOTIDE SEQUENCE [LARGE SCALE GENOMIC DNA]</scope>
    <source>
        <strain evidence="2 3">CBS 115572</strain>
    </source>
</reference>
<organism evidence="2 3">
    <name type="scientific">Aspergillus sclerotioniger CBS 115572</name>
    <dbReference type="NCBI Taxonomy" id="1450535"/>
    <lineage>
        <taxon>Eukaryota</taxon>
        <taxon>Fungi</taxon>
        <taxon>Dikarya</taxon>
        <taxon>Ascomycota</taxon>
        <taxon>Pezizomycotina</taxon>
        <taxon>Eurotiomycetes</taxon>
        <taxon>Eurotiomycetidae</taxon>
        <taxon>Eurotiales</taxon>
        <taxon>Aspergillaceae</taxon>
        <taxon>Aspergillus</taxon>
        <taxon>Aspergillus subgen. Circumdati</taxon>
    </lineage>
</organism>
<dbReference type="RefSeq" id="XP_025468724.1">
    <property type="nucleotide sequence ID" value="XM_025611407.1"/>
</dbReference>
<dbReference type="PIRSF" id="PIRSF010372">
    <property type="entry name" value="PaiB"/>
    <property type="match status" value="1"/>
</dbReference>
<dbReference type="Proteomes" id="UP000246702">
    <property type="component" value="Unassembled WGS sequence"/>
</dbReference>
<comment type="caution">
    <text evidence="2">The sequence shown here is derived from an EMBL/GenBank/DDBJ whole genome shotgun (WGS) entry which is preliminary data.</text>
</comment>
<evidence type="ECO:0000313" key="3">
    <source>
        <dbReference type="Proteomes" id="UP000246702"/>
    </source>
</evidence>